<dbReference type="NCBIfam" id="TIGR00464">
    <property type="entry name" value="gltX_bact"/>
    <property type="match status" value="1"/>
</dbReference>
<dbReference type="Gene3D" id="3.40.50.620">
    <property type="entry name" value="HUPs"/>
    <property type="match status" value="1"/>
</dbReference>
<dbReference type="GO" id="GO:0006424">
    <property type="term" value="P:glutamyl-tRNA aminoacylation"/>
    <property type="evidence" value="ECO:0007669"/>
    <property type="project" value="InterPro"/>
</dbReference>
<evidence type="ECO:0000256" key="2">
    <source>
        <dbReference type="ARBA" id="ARBA00007894"/>
    </source>
</evidence>
<dbReference type="Pfam" id="PF00749">
    <property type="entry name" value="tRNA-synt_1c"/>
    <property type="match status" value="1"/>
</dbReference>
<evidence type="ECO:0000256" key="8">
    <source>
        <dbReference type="ARBA" id="ARBA00023146"/>
    </source>
</evidence>
<protein>
    <recommendedName>
        <fullName evidence="10">Glutamate--tRNA ligase, mitochondrial</fullName>
        <ecNumber evidence="3">6.1.1.17</ecNumber>
    </recommendedName>
    <alternativeName>
        <fullName evidence="9">Glutamyl-tRNA synthetase</fullName>
    </alternativeName>
</protein>
<dbReference type="GO" id="GO:0008270">
    <property type="term" value="F:zinc ion binding"/>
    <property type="evidence" value="ECO:0007669"/>
    <property type="project" value="InterPro"/>
</dbReference>
<dbReference type="InterPro" id="IPR020751">
    <property type="entry name" value="aa-tRNA-synth_I_codon-bd_sub2"/>
</dbReference>
<evidence type="ECO:0000256" key="6">
    <source>
        <dbReference type="ARBA" id="ARBA00022840"/>
    </source>
</evidence>
<dbReference type="InterPro" id="IPR049940">
    <property type="entry name" value="GluQ/Sye"/>
</dbReference>
<dbReference type="FunFam" id="3.40.50.620:FF:000045">
    <property type="entry name" value="Glutamate--tRNA ligase, mitochondrial"/>
    <property type="match status" value="1"/>
</dbReference>
<evidence type="ECO:0000256" key="10">
    <source>
        <dbReference type="ARBA" id="ARBA00072917"/>
    </source>
</evidence>
<keyword evidence="4 11" id="KW-0436">Ligase</keyword>
<dbReference type="Gene3D" id="1.10.10.350">
    <property type="match status" value="1"/>
</dbReference>
<evidence type="ECO:0000256" key="9">
    <source>
        <dbReference type="ARBA" id="ARBA00030865"/>
    </source>
</evidence>
<dbReference type="PANTHER" id="PTHR43311:SF2">
    <property type="entry name" value="GLUTAMATE--TRNA LIGASE, MITOCHONDRIAL-RELATED"/>
    <property type="match status" value="1"/>
</dbReference>
<evidence type="ECO:0000256" key="11">
    <source>
        <dbReference type="RuleBase" id="RU363037"/>
    </source>
</evidence>
<dbReference type="Proteomes" id="UP001321749">
    <property type="component" value="Unassembled WGS sequence"/>
</dbReference>
<dbReference type="InterPro" id="IPR000924">
    <property type="entry name" value="Glu/Gln-tRNA-synth"/>
</dbReference>
<dbReference type="EMBL" id="MU864986">
    <property type="protein sequence ID" value="KAK4461677.1"/>
    <property type="molecule type" value="Genomic_DNA"/>
</dbReference>
<dbReference type="AlphaFoldDB" id="A0AAV9HQG1"/>
<keyword evidence="14" id="KW-1185">Reference proteome</keyword>
<sequence length="604" mass="68991">MGVIGSSLPRRPVLALAYGQWKAVSTLRQSQTRRAWFSCSCRLSANPDREVREARFKLPDTPCRTRFAPSPTGYLHLGSLRTALFNYLLARATGGQFILRVEDTDQSRLVADAEEKLYKDLKWSGLSWDEGPDVGGPHGPYRQSERLHLYQKHADKLVAEGKAYRCFCTPEALEEHKRAQNELGKPTLYPGTCKHISPAESNERVAKREGFAIRFKSSHTPTVIQDIVYGNYRKRDPEDDYIIIKRDGFPTYHFANVVDDKDMEVTHVIRGAEWLISTPKHVELYHAFGWQPPKFAHLGLLVDKERQKLSKRHQGVNMAWYQDRYILPETLLNFVSLLGWRGRDPNVGKKPGQNGDVMSLQDMVENFNLKFSKGDIIVSLGKLDFLQKEHIKRLMSELESNPTRIDEFRTALLEPFLEHLKETACSSDQLGDSIPSPRVLEMPYVLEVIQVLLRSKEHPDLSEQDQFLTAFHPLKYLFYSIPDHVLRSAIGQMGVQSVRLFDQPAALVMVMEWLAAELDRISERDWNTDTIGAFLKANKEAISFSTDLEPDSHYSKNTWKFCRWAVLGGQDGFAVALAMDVLGKERTLERLNAAKVVAQQLEYK</sequence>
<evidence type="ECO:0000256" key="4">
    <source>
        <dbReference type="ARBA" id="ARBA00022598"/>
    </source>
</evidence>
<accession>A0AAV9HQG1</accession>
<keyword evidence="7 11" id="KW-0648">Protein biosynthesis</keyword>
<dbReference type="HAMAP" id="MF_00022">
    <property type="entry name" value="Glu_tRNA_synth_type1"/>
    <property type="match status" value="1"/>
</dbReference>
<dbReference type="InterPro" id="IPR008925">
    <property type="entry name" value="aa_tRNA-synth_I_cd-bd_sf"/>
</dbReference>
<dbReference type="InterPro" id="IPR033910">
    <property type="entry name" value="GluRS_core"/>
</dbReference>
<dbReference type="SUPFAM" id="SSF52374">
    <property type="entry name" value="Nucleotidylyl transferase"/>
    <property type="match status" value="1"/>
</dbReference>
<reference evidence="13" key="1">
    <citation type="journal article" date="2023" name="Mol. Phylogenet. Evol.">
        <title>Genome-scale phylogeny and comparative genomics of the fungal order Sordariales.</title>
        <authorList>
            <person name="Hensen N."/>
            <person name="Bonometti L."/>
            <person name="Westerberg I."/>
            <person name="Brannstrom I.O."/>
            <person name="Guillou S."/>
            <person name="Cros-Aarteil S."/>
            <person name="Calhoun S."/>
            <person name="Haridas S."/>
            <person name="Kuo A."/>
            <person name="Mondo S."/>
            <person name="Pangilinan J."/>
            <person name="Riley R."/>
            <person name="LaButti K."/>
            <person name="Andreopoulos B."/>
            <person name="Lipzen A."/>
            <person name="Chen C."/>
            <person name="Yan M."/>
            <person name="Daum C."/>
            <person name="Ng V."/>
            <person name="Clum A."/>
            <person name="Steindorff A."/>
            <person name="Ohm R.A."/>
            <person name="Martin F."/>
            <person name="Silar P."/>
            <person name="Natvig D.O."/>
            <person name="Lalanne C."/>
            <person name="Gautier V."/>
            <person name="Ament-Velasquez S.L."/>
            <person name="Kruys A."/>
            <person name="Hutchinson M.I."/>
            <person name="Powell A.J."/>
            <person name="Barry K."/>
            <person name="Miller A.N."/>
            <person name="Grigoriev I.V."/>
            <person name="Debuchy R."/>
            <person name="Gladieux P."/>
            <person name="Hiltunen Thoren M."/>
            <person name="Johannesson H."/>
        </authorList>
    </citation>
    <scope>NUCLEOTIDE SEQUENCE</scope>
    <source>
        <strain evidence="13">PSN324</strain>
    </source>
</reference>
<evidence type="ECO:0000256" key="5">
    <source>
        <dbReference type="ARBA" id="ARBA00022741"/>
    </source>
</evidence>
<feature type="domain" description="Glutamyl/glutaminyl-tRNA synthetase class Ib catalytic" evidence="12">
    <location>
        <begin position="64"/>
        <end position="342"/>
    </location>
</feature>
<dbReference type="InterPro" id="IPR014729">
    <property type="entry name" value="Rossmann-like_a/b/a_fold"/>
</dbReference>
<dbReference type="SUPFAM" id="SSF48163">
    <property type="entry name" value="An anticodon-binding domain of class I aminoacyl-tRNA synthetases"/>
    <property type="match status" value="1"/>
</dbReference>
<dbReference type="CDD" id="cd00808">
    <property type="entry name" value="GluRS_core"/>
    <property type="match status" value="1"/>
</dbReference>
<dbReference type="PRINTS" id="PR00987">
    <property type="entry name" value="TRNASYNTHGLU"/>
</dbReference>
<keyword evidence="6 11" id="KW-0067">ATP-binding</keyword>
<dbReference type="EC" id="6.1.1.17" evidence="3"/>
<comment type="caution">
    <text evidence="13">The sequence shown here is derived from an EMBL/GenBank/DDBJ whole genome shotgun (WGS) entry which is preliminary data.</text>
</comment>
<evidence type="ECO:0000313" key="14">
    <source>
        <dbReference type="Proteomes" id="UP001321749"/>
    </source>
</evidence>
<comment type="similarity">
    <text evidence="2">Belongs to the class-I aminoacyl-tRNA synthetase family. Glutamate--tRNA ligase type 1 subfamily.</text>
</comment>
<dbReference type="InterPro" id="IPR020058">
    <property type="entry name" value="Glu/Gln-tRNA-synth_Ib_cat-dom"/>
</dbReference>
<name>A0AAV9HQG1_9PEZI</name>
<keyword evidence="8 11" id="KW-0030">Aminoacyl-tRNA synthetase</keyword>
<organism evidence="13 14">
    <name type="scientific">Cladorrhinum samala</name>
    <dbReference type="NCBI Taxonomy" id="585594"/>
    <lineage>
        <taxon>Eukaryota</taxon>
        <taxon>Fungi</taxon>
        <taxon>Dikarya</taxon>
        <taxon>Ascomycota</taxon>
        <taxon>Pezizomycotina</taxon>
        <taxon>Sordariomycetes</taxon>
        <taxon>Sordariomycetidae</taxon>
        <taxon>Sordariales</taxon>
        <taxon>Podosporaceae</taxon>
        <taxon>Cladorrhinum</taxon>
    </lineage>
</organism>
<gene>
    <name evidence="13" type="ORF">QBC42DRAFT_269641</name>
</gene>
<comment type="subcellular location">
    <subcellularLocation>
        <location evidence="1">Mitochondrion</location>
    </subcellularLocation>
</comment>
<evidence type="ECO:0000259" key="12">
    <source>
        <dbReference type="Pfam" id="PF00749"/>
    </source>
</evidence>
<dbReference type="PANTHER" id="PTHR43311">
    <property type="entry name" value="GLUTAMATE--TRNA LIGASE"/>
    <property type="match status" value="1"/>
</dbReference>
<dbReference type="GO" id="GO:0005739">
    <property type="term" value="C:mitochondrion"/>
    <property type="evidence" value="ECO:0007669"/>
    <property type="project" value="UniProtKB-SubCell"/>
</dbReference>
<evidence type="ECO:0000256" key="1">
    <source>
        <dbReference type="ARBA" id="ARBA00004173"/>
    </source>
</evidence>
<evidence type="ECO:0000313" key="13">
    <source>
        <dbReference type="EMBL" id="KAK4461677.1"/>
    </source>
</evidence>
<keyword evidence="5 11" id="KW-0547">Nucleotide-binding</keyword>
<evidence type="ECO:0000256" key="7">
    <source>
        <dbReference type="ARBA" id="ARBA00022917"/>
    </source>
</evidence>
<dbReference type="GO" id="GO:0005524">
    <property type="term" value="F:ATP binding"/>
    <property type="evidence" value="ECO:0007669"/>
    <property type="project" value="UniProtKB-KW"/>
</dbReference>
<dbReference type="InterPro" id="IPR004527">
    <property type="entry name" value="Glu-tRNA-ligase_bac/mito"/>
</dbReference>
<dbReference type="GO" id="GO:0004818">
    <property type="term" value="F:glutamate-tRNA ligase activity"/>
    <property type="evidence" value="ECO:0007669"/>
    <property type="project" value="UniProtKB-EC"/>
</dbReference>
<evidence type="ECO:0000256" key="3">
    <source>
        <dbReference type="ARBA" id="ARBA00012835"/>
    </source>
</evidence>
<proteinExistence type="inferred from homology"/>
<reference evidence="13" key="2">
    <citation type="submission" date="2023-06" db="EMBL/GenBank/DDBJ databases">
        <authorList>
            <consortium name="Lawrence Berkeley National Laboratory"/>
            <person name="Mondo S.J."/>
            <person name="Hensen N."/>
            <person name="Bonometti L."/>
            <person name="Westerberg I."/>
            <person name="Brannstrom I.O."/>
            <person name="Guillou S."/>
            <person name="Cros-Aarteil S."/>
            <person name="Calhoun S."/>
            <person name="Haridas S."/>
            <person name="Kuo A."/>
            <person name="Pangilinan J."/>
            <person name="Riley R."/>
            <person name="Labutti K."/>
            <person name="Andreopoulos B."/>
            <person name="Lipzen A."/>
            <person name="Chen C."/>
            <person name="Yanf M."/>
            <person name="Daum C."/>
            <person name="Ng V."/>
            <person name="Clum A."/>
            <person name="Steindorff A."/>
            <person name="Ohm R."/>
            <person name="Martin F."/>
            <person name="Silar P."/>
            <person name="Natvig D."/>
            <person name="Lalanne C."/>
            <person name="Gautier V."/>
            <person name="Ament-Velasquez S.L."/>
            <person name="Kruys A."/>
            <person name="Hutchinson M.I."/>
            <person name="Powell A.J."/>
            <person name="Barry K."/>
            <person name="Miller A.N."/>
            <person name="Grigoriev I.V."/>
            <person name="Debuchy R."/>
            <person name="Gladieux P."/>
            <person name="Thoren M.H."/>
            <person name="Johannesson H."/>
        </authorList>
    </citation>
    <scope>NUCLEOTIDE SEQUENCE</scope>
    <source>
        <strain evidence="13">PSN324</strain>
    </source>
</reference>
<dbReference type="GO" id="GO:0000049">
    <property type="term" value="F:tRNA binding"/>
    <property type="evidence" value="ECO:0007669"/>
    <property type="project" value="InterPro"/>
</dbReference>